<dbReference type="AlphaFoldDB" id="A0A1Z5JUX6"/>
<dbReference type="OrthoDB" id="48568at2759"/>
<accession>A0A1Z5JUX6</accession>
<sequence length="157" mass="18701">MPKTEEPKRRTAVVALDNFAHRKGVKKALDEFRERKEKKRVETAKALRSYQKVMKQEGYEPGRGASRKRGAEGTEPETKKRRTHMFQKPVQQAEERKKGIEESQIAKEKSEKERKNRLRERRQRTKMLTQRTKHGQPVMKNMVHDILNKLERQKDRP</sequence>
<feature type="compositionally biased region" description="Basic and acidic residues" evidence="1">
    <location>
        <begin position="69"/>
        <end position="78"/>
    </location>
</feature>
<gene>
    <name evidence="2" type="ORF">FisN_24Hh216</name>
</gene>
<organism evidence="2 3">
    <name type="scientific">Fistulifera solaris</name>
    <name type="common">Oleaginous diatom</name>
    <dbReference type="NCBI Taxonomy" id="1519565"/>
    <lineage>
        <taxon>Eukaryota</taxon>
        <taxon>Sar</taxon>
        <taxon>Stramenopiles</taxon>
        <taxon>Ochrophyta</taxon>
        <taxon>Bacillariophyta</taxon>
        <taxon>Bacillariophyceae</taxon>
        <taxon>Bacillariophycidae</taxon>
        <taxon>Naviculales</taxon>
        <taxon>Naviculaceae</taxon>
        <taxon>Fistulifera</taxon>
    </lineage>
</organism>
<dbReference type="Proteomes" id="UP000198406">
    <property type="component" value="Unassembled WGS sequence"/>
</dbReference>
<feature type="compositionally biased region" description="Basic and acidic residues" evidence="1">
    <location>
        <begin position="93"/>
        <end position="114"/>
    </location>
</feature>
<dbReference type="Pfam" id="PF08524">
    <property type="entry name" value="rRNA_processing"/>
    <property type="match status" value="1"/>
</dbReference>
<proteinExistence type="predicted"/>
<feature type="region of interest" description="Disordered" evidence="1">
    <location>
        <begin position="33"/>
        <end position="142"/>
    </location>
</feature>
<dbReference type="InParanoid" id="A0A1Z5JUX6"/>
<reference evidence="2 3" key="1">
    <citation type="journal article" date="2015" name="Plant Cell">
        <title>Oil accumulation by the oleaginous diatom Fistulifera solaris as revealed by the genome and transcriptome.</title>
        <authorList>
            <person name="Tanaka T."/>
            <person name="Maeda Y."/>
            <person name="Veluchamy A."/>
            <person name="Tanaka M."/>
            <person name="Abida H."/>
            <person name="Marechal E."/>
            <person name="Bowler C."/>
            <person name="Muto M."/>
            <person name="Sunaga Y."/>
            <person name="Tanaka M."/>
            <person name="Yoshino T."/>
            <person name="Taniguchi T."/>
            <person name="Fukuda Y."/>
            <person name="Nemoto M."/>
            <person name="Matsumoto M."/>
            <person name="Wong P.S."/>
            <person name="Aburatani S."/>
            <person name="Fujibuchi W."/>
        </authorList>
    </citation>
    <scope>NUCLEOTIDE SEQUENCE [LARGE SCALE GENOMIC DNA]</scope>
    <source>
        <strain evidence="2 3">JPCC DA0580</strain>
    </source>
</reference>
<comment type="caution">
    <text evidence="2">The sequence shown here is derived from an EMBL/GenBank/DDBJ whole genome shotgun (WGS) entry which is preliminary data.</text>
</comment>
<evidence type="ECO:0000313" key="3">
    <source>
        <dbReference type="Proteomes" id="UP000198406"/>
    </source>
</evidence>
<evidence type="ECO:0000313" key="2">
    <source>
        <dbReference type="EMBL" id="GAX17719.1"/>
    </source>
</evidence>
<feature type="compositionally biased region" description="Basic residues" evidence="1">
    <location>
        <begin position="115"/>
        <end position="125"/>
    </location>
</feature>
<keyword evidence="3" id="KW-1185">Reference proteome</keyword>
<feature type="compositionally biased region" description="Basic and acidic residues" evidence="1">
    <location>
        <begin position="33"/>
        <end position="45"/>
    </location>
</feature>
<evidence type="ECO:0008006" key="4">
    <source>
        <dbReference type="Google" id="ProtNLM"/>
    </source>
</evidence>
<name>A0A1Z5JUX6_FISSO</name>
<dbReference type="InterPro" id="IPR013730">
    <property type="entry name" value="Fyv7/TAP26"/>
</dbReference>
<protein>
    <recommendedName>
        <fullName evidence="4">rRNA-processing protein FYV7</fullName>
    </recommendedName>
</protein>
<evidence type="ECO:0000256" key="1">
    <source>
        <dbReference type="SAM" id="MobiDB-lite"/>
    </source>
</evidence>
<dbReference type="EMBL" id="BDSP01000122">
    <property type="protein sequence ID" value="GAX17719.1"/>
    <property type="molecule type" value="Genomic_DNA"/>
</dbReference>